<feature type="non-terminal residue" evidence="2">
    <location>
        <position position="1"/>
    </location>
</feature>
<gene>
    <name evidence="2" type="ORF">YQE_11889</name>
</gene>
<feature type="region of interest" description="Disordered" evidence="1">
    <location>
        <begin position="38"/>
        <end position="70"/>
    </location>
</feature>
<dbReference type="HOGENOM" id="CLU_877898_0_0_1"/>
<reference evidence="2" key="1">
    <citation type="journal article" date="2013" name="Genome Biol.">
        <title>Draft genome of the mountain pine beetle, Dendroctonus ponderosae Hopkins, a major forest pest.</title>
        <authorList>
            <person name="Keeling C.I."/>
            <person name="Yuen M.M."/>
            <person name="Liao N.Y."/>
            <person name="Docking T.R."/>
            <person name="Chan S.K."/>
            <person name="Taylor G.A."/>
            <person name="Palmquist D.L."/>
            <person name="Jackman S.D."/>
            <person name="Nguyen A."/>
            <person name="Li M."/>
            <person name="Henderson H."/>
            <person name="Janes J.K."/>
            <person name="Zhao Y."/>
            <person name="Pandoh P."/>
            <person name="Moore R."/>
            <person name="Sperling F.A."/>
            <person name="Huber D.P."/>
            <person name="Birol I."/>
            <person name="Jones S.J."/>
            <person name="Bohlmann J."/>
        </authorList>
    </citation>
    <scope>NUCLEOTIDE SEQUENCE</scope>
</reference>
<dbReference type="EMBL" id="KB741269">
    <property type="protein sequence ID" value="ENN71472.1"/>
    <property type="molecule type" value="Genomic_DNA"/>
</dbReference>
<organism evidence="2">
    <name type="scientific">Dendroctonus ponderosae</name>
    <name type="common">Mountain pine beetle</name>
    <dbReference type="NCBI Taxonomy" id="77166"/>
    <lineage>
        <taxon>Eukaryota</taxon>
        <taxon>Metazoa</taxon>
        <taxon>Ecdysozoa</taxon>
        <taxon>Arthropoda</taxon>
        <taxon>Hexapoda</taxon>
        <taxon>Insecta</taxon>
        <taxon>Pterygota</taxon>
        <taxon>Neoptera</taxon>
        <taxon>Endopterygota</taxon>
        <taxon>Coleoptera</taxon>
        <taxon>Polyphaga</taxon>
        <taxon>Cucujiformia</taxon>
        <taxon>Curculionidae</taxon>
        <taxon>Scolytinae</taxon>
        <taxon>Dendroctonus</taxon>
    </lineage>
</organism>
<name>N6TYW5_DENPD</name>
<protein>
    <submittedName>
        <fullName evidence="2">Uncharacterized protein</fullName>
    </submittedName>
</protein>
<feature type="compositionally biased region" description="Acidic residues" evidence="1">
    <location>
        <begin position="40"/>
        <end position="55"/>
    </location>
</feature>
<sequence length="317" mass="35746">MDTGGRPNSCVSYNNYLEKGKALENEDNLIRKSLTKCTCESDDDDDGDDEEEDVGSDLNHGRPNNSKLVHAKSLPVEVGLKPTQQRKLYEKYRREQNLKLQEQLQSYTEDEQYQEGNQLGAGDSETVDVLLDPQNIRTTATSLSNYRPTGSSFLAHSKQDIPVYEELSVPEFRKEHYFDTHHIGKLNEITGEIAQDEHTCIHQFKLNKRQLPEPVTKDTFGRSLCKLCGKAMEGSTLNLASTLFSDDRLTKTKIKHYADSDNSGISPTTINLGRGKSKIELLLADNDLTKFGSYICKSKAPIYCNSLALRHQRKRAP</sequence>
<evidence type="ECO:0000256" key="1">
    <source>
        <dbReference type="SAM" id="MobiDB-lite"/>
    </source>
</evidence>
<dbReference type="OrthoDB" id="10002384at2759"/>
<accession>N6TYW5</accession>
<evidence type="ECO:0000313" key="2">
    <source>
        <dbReference type="EMBL" id="ENN71472.1"/>
    </source>
</evidence>
<dbReference type="AlphaFoldDB" id="N6TYW5"/>
<proteinExistence type="predicted"/>